<feature type="transmembrane region" description="Helical" evidence="2">
    <location>
        <begin position="373"/>
        <end position="395"/>
    </location>
</feature>
<sequence>MRKYMGISRPDVLERESSPFPGRAATILPSNNFRDTLRINGLSEVLQPHSYTIRAECMIGPLSNYFQQQRSLAIMYCNRSESDALSTATDLTTSSDEIGDDFNREVNALLAFIKVDMRKFKDSSEKSKQALGRPQTARDRTFVVVCGERGADRLNKKLESLKRHPLKFWKKRFWRGTSRIIVATDITLEYELRVLGRMDEIRELVLIVSSQFDDIYFKMPHNVKLLMVLRAETCSSTGGQLCINGGSIFRGTKICNWQSRRHKGSLFFGPNVGVPIDPRGEHWTEAKRTFERDFTADEKQKLRRQFEKMRSQPMDGNGWLKEWKGIIASVMGVLAGGSKLVAAITASTGGVFVHYQYGIMSIKVGAAFAKGSMIATAAGPAIFVGVGVAAAVYFIPWETLLDWLGDMFSWARDILRRLWSYVKGWLANSKPPHEPPGGQSRGRRRSRVPKPMWS</sequence>
<accession>A0A9P7RC43</accession>
<dbReference type="EMBL" id="JAESDN010000002">
    <property type="protein sequence ID" value="KAG7054440.1"/>
    <property type="molecule type" value="Genomic_DNA"/>
</dbReference>
<protein>
    <recommendedName>
        <fullName evidence="5">Transmembrane protein</fullName>
    </recommendedName>
</protein>
<comment type="caution">
    <text evidence="3">The sequence shown here is derived from an EMBL/GenBank/DDBJ whole genome shotgun (WGS) entry which is preliminary data.</text>
</comment>
<dbReference type="AlphaFoldDB" id="A0A9P7RC43"/>
<dbReference type="Proteomes" id="UP000699042">
    <property type="component" value="Unassembled WGS sequence"/>
</dbReference>
<evidence type="ECO:0000256" key="2">
    <source>
        <dbReference type="SAM" id="Phobius"/>
    </source>
</evidence>
<organism evidence="3 4">
    <name type="scientific">Colletotrichum scovillei</name>
    <dbReference type="NCBI Taxonomy" id="1209932"/>
    <lineage>
        <taxon>Eukaryota</taxon>
        <taxon>Fungi</taxon>
        <taxon>Dikarya</taxon>
        <taxon>Ascomycota</taxon>
        <taxon>Pezizomycotina</taxon>
        <taxon>Sordariomycetes</taxon>
        <taxon>Hypocreomycetidae</taxon>
        <taxon>Glomerellales</taxon>
        <taxon>Glomerellaceae</taxon>
        <taxon>Colletotrichum</taxon>
        <taxon>Colletotrichum acutatum species complex</taxon>
    </lineage>
</organism>
<keyword evidence="2" id="KW-0472">Membrane</keyword>
<evidence type="ECO:0008006" key="5">
    <source>
        <dbReference type="Google" id="ProtNLM"/>
    </source>
</evidence>
<keyword evidence="4" id="KW-1185">Reference proteome</keyword>
<evidence type="ECO:0000313" key="3">
    <source>
        <dbReference type="EMBL" id="KAG7054440.1"/>
    </source>
</evidence>
<gene>
    <name evidence="3" type="ORF">JMJ77_006924</name>
</gene>
<feature type="region of interest" description="Disordered" evidence="1">
    <location>
        <begin position="430"/>
        <end position="454"/>
    </location>
</feature>
<proteinExistence type="predicted"/>
<reference evidence="3" key="1">
    <citation type="submission" date="2021-05" db="EMBL/GenBank/DDBJ databases">
        <title>Comparative genomics of three Colletotrichum scovillei strains and genetic complementation revealed genes involved fungal growth and virulence on chili pepper.</title>
        <authorList>
            <person name="Hsieh D.-K."/>
            <person name="Chuang S.-C."/>
            <person name="Chen C.-Y."/>
            <person name="Chao Y.-T."/>
            <person name="Lu M.-Y.J."/>
            <person name="Lee M.-H."/>
            <person name="Shih M.-C."/>
        </authorList>
    </citation>
    <scope>NUCLEOTIDE SEQUENCE</scope>
    <source>
        <strain evidence="3">Coll-153</strain>
    </source>
</reference>
<evidence type="ECO:0000313" key="4">
    <source>
        <dbReference type="Proteomes" id="UP000699042"/>
    </source>
</evidence>
<evidence type="ECO:0000256" key="1">
    <source>
        <dbReference type="SAM" id="MobiDB-lite"/>
    </source>
</evidence>
<keyword evidence="2" id="KW-1133">Transmembrane helix</keyword>
<keyword evidence="2" id="KW-0812">Transmembrane</keyword>
<name>A0A9P7RC43_9PEZI</name>